<comment type="caution">
    <text evidence="4">The sequence shown here is derived from an EMBL/GenBank/DDBJ whole genome shotgun (WGS) entry which is preliminary data.</text>
</comment>
<dbReference type="PANTHER" id="PTHR34978:SF3">
    <property type="entry name" value="SLR0241 PROTEIN"/>
    <property type="match status" value="1"/>
</dbReference>
<dbReference type="PANTHER" id="PTHR34978">
    <property type="entry name" value="POSSIBLE SENSOR-TRANSDUCER PROTEIN BLAR"/>
    <property type="match status" value="1"/>
</dbReference>
<organism evidence="4 5">
    <name type="scientific">Mesonia aestuariivivens</name>
    <dbReference type="NCBI Taxonomy" id="2796128"/>
    <lineage>
        <taxon>Bacteria</taxon>
        <taxon>Pseudomonadati</taxon>
        <taxon>Bacteroidota</taxon>
        <taxon>Flavobacteriia</taxon>
        <taxon>Flavobacteriales</taxon>
        <taxon>Flavobacteriaceae</taxon>
        <taxon>Mesonia</taxon>
    </lineage>
</organism>
<dbReference type="Pfam" id="PF05569">
    <property type="entry name" value="Peptidase_M56"/>
    <property type="match status" value="1"/>
</dbReference>
<keyword evidence="2" id="KW-1133">Transmembrane helix</keyword>
<evidence type="ECO:0000313" key="4">
    <source>
        <dbReference type="EMBL" id="MBW2961024.1"/>
    </source>
</evidence>
<evidence type="ECO:0000259" key="3">
    <source>
        <dbReference type="Pfam" id="PF05569"/>
    </source>
</evidence>
<sequence length="686" mass="79049">MDFYTYLLKSSAILGLFFLVDYFLLKKETTFNHNRYFLLFGIFCAIVGPFIIFIEVSYVESTINPIDLNELSMENSALIDDEAFDWVSIIFYTYLMGVIIMLVRFAVQLFGLLKVLKLPKRKDNEGFFHLELTENLSPFSFFNYIAYHLNSYDQNDLGFIIEHEKVHARQYHSIDVLLNQLLLVLLWFNPLAWYYQKRILENLEFIADRAIANQTEEQQKNYELTLLKVSTNYEAPSLANQFYQSLIKKRIVMLNKKSSRKYAFLKSAFILPLLGFFLWSFNVKEEIEYINQEEIEETINFQVYSTEILHTFKDFEVVYDKNTTIDQLNSDKKFLEDKFPIQITYSNVNFNRNNKLTSLTLEIKETKFNSSSIATTNNNGRPIKDKVFIMQSLDEDGRSRITAGTVSAKESKSKSFNKKNNSSNISKLLSENKKIVFNGNKKNLKELKNTIIKVSNYSVKNGIIHIKGEIIADYVDEMNGSQPKTFVKINEETRASVIQFSGVKVTSENKNNTIKTEESVSNSIVEKNPNKINASEFPEENNSVRYSGDQPAPLYIIDGKKADDENVISKINPDTIEKMNILKDKNAIEKYGEEGKYGVVEIFLKNEATSAHANQNIVEITKKDSKEDILKKENILIILDGEEISRVDMDELDPNSIKSVTVLKEKKAIKKYGKKANDGVILIDTK</sequence>
<dbReference type="RefSeq" id="WP_219039308.1">
    <property type="nucleotide sequence ID" value="NZ_JAHWDF010000003.1"/>
</dbReference>
<keyword evidence="5" id="KW-1185">Reference proteome</keyword>
<evidence type="ECO:0000256" key="1">
    <source>
        <dbReference type="PROSITE-ProRule" id="PRU01360"/>
    </source>
</evidence>
<comment type="similarity">
    <text evidence="1">Belongs to the TonB-dependent receptor family.</text>
</comment>
<proteinExistence type="inferred from homology"/>
<comment type="subcellular location">
    <subcellularLocation>
        <location evidence="1">Cell outer membrane</location>
        <topology evidence="1">Multi-pass membrane protein</topology>
    </subcellularLocation>
</comment>
<keyword evidence="1" id="KW-0998">Cell outer membrane</keyword>
<dbReference type="InterPro" id="IPR039426">
    <property type="entry name" value="TonB-dep_rcpt-like"/>
</dbReference>
<keyword evidence="1" id="KW-1134">Transmembrane beta strand</keyword>
<accession>A0ABS6VZU7</accession>
<keyword evidence="1" id="KW-0813">Transport</keyword>
<evidence type="ECO:0000313" key="5">
    <source>
        <dbReference type="Proteomes" id="UP000719267"/>
    </source>
</evidence>
<feature type="domain" description="Peptidase M56" evidence="3">
    <location>
        <begin position="149"/>
        <end position="254"/>
    </location>
</feature>
<dbReference type="EMBL" id="JAHWDF010000003">
    <property type="protein sequence ID" value="MBW2961024.1"/>
    <property type="molecule type" value="Genomic_DNA"/>
</dbReference>
<dbReference type="PROSITE" id="PS52016">
    <property type="entry name" value="TONB_DEPENDENT_REC_3"/>
    <property type="match status" value="1"/>
</dbReference>
<evidence type="ECO:0000256" key="2">
    <source>
        <dbReference type="SAM" id="Phobius"/>
    </source>
</evidence>
<feature type="transmembrane region" description="Helical" evidence="2">
    <location>
        <begin position="6"/>
        <end position="25"/>
    </location>
</feature>
<dbReference type="InterPro" id="IPR008756">
    <property type="entry name" value="Peptidase_M56"/>
</dbReference>
<dbReference type="Proteomes" id="UP000719267">
    <property type="component" value="Unassembled WGS sequence"/>
</dbReference>
<protein>
    <recommendedName>
        <fullName evidence="3">Peptidase M56 domain-containing protein</fullName>
    </recommendedName>
</protein>
<gene>
    <name evidence="4" type="ORF">KW502_04325</name>
</gene>
<dbReference type="InterPro" id="IPR052173">
    <property type="entry name" value="Beta-lactam_resp_regulator"/>
</dbReference>
<feature type="transmembrane region" description="Helical" evidence="2">
    <location>
        <begin position="263"/>
        <end position="281"/>
    </location>
</feature>
<feature type="transmembrane region" description="Helical" evidence="2">
    <location>
        <begin position="37"/>
        <end position="59"/>
    </location>
</feature>
<name>A0ABS6VZU7_9FLAO</name>
<reference evidence="4 5" key="1">
    <citation type="submission" date="2021-07" db="EMBL/GenBank/DDBJ databases">
        <title>Mesonia aestuariivivens sp. nov., isolated from a tidal flat.</title>
        <authorList>
            <person name="Kim Y.-O."/>
            <person name="Yoon J.-H."/>
        </authorList>
    </citation>
    <scope>NUCLEOTIDE SEQUENCE [LARGE SCALE GENOMIC DNA]</scope>
    <source>
        <strain evidence="4 5">JHPTF-M18</strain>
    </source>
</reference>
<keyword evidence="1 2" id="KW-0812">Transmembrane</keyword>
<feature type="transmembrane region" description="Helical" evidence="2">
    <location>
        <begin position="89"/>
        <end position="113"/>
    </location>
</feature>
<keyword evidence="1 2" id="KW-0472">Membrane</keyword>